<feature type="transmembrane region" description="Helical" evidence="2">
    <location>
        <begin position="467"/>
        <end position="495"/>
    </location>
</feature>
<proteinExistence type="predicted"/>
<dbReference type="AlphaFoldDB" id="A0AAQ3RPC5"/>
<feature type="transmembrane region" description="Helical" evidence="2">
    <location>
        <begin position="354"/>
        <end position="371"/>
    </location>
</feature>
<keyword evidence="5" id="KW-1185">Reference proteome</keyword>
<accession>A0AAQ3RPC5</accession>
<gene>
    <name evidence="4" type="ORF">V8G54_031296</name>
</gene>
<evidence type="ECO:0000256" key="2">
    <source>
        <dbReference type="SAM" id="Phobius"/>
    </source>
</evidence>
<name>A0AAQ3RPC5_VIGMU</name>
<sequence>MAPSSPPPSDNSDAEGRLREAEERLRDAIEELQRRQRRAAAHAQHHLRVESPPCDHGPDESCVAHAIGNLCQTFLLSYGVRVGIGILLRAFKLVRRQSYSSLLDLKVICILRGSIDSMVVDVTISVFVTGEREVMDVVFRCFQQLVSEKDLIVREEACRIGLLFGGFTGSYHALRCLLRKLRKKETPLNAILAGSIAGFSILALNDSNRRRTLALYLLARLAQCAYNSAKSKNKFHLWGSHWRHGDSLLFAIACAQVMYAFVMRPESLPKSYQEFIQKTGPVAEPVYKAVRDSCRGHPVDVTSLHTYLSHVGRSDYVKLEEFPSIIPCSIIHPETNSCLAHQVKATSKTFKKTFPLYFSLTFVPFVVLHLQKFTDAPFRTFWLAINGGVRSTAFLSAFVGIFQAVICLHRKVFSRDHKMVYWIAGGISALSVLLEKKAKRGELALYVLPRAGDSLWNCEVGYALHDNYITCFILCCQLVQVFLFSVCMGGIMYYLEHEPETMAPFLRGLIRRFLASRISNPSPPSNRTASYAYLQALDGMTPPTLQEKRDTESESSEKYNLESIPGL</sequence>
<dbReference type="PANTHER" id="PTHR12459">
    <property type="entry name" value="TRANSMEMBRANE PROTEIN 135-RELATED"/>
    <property type="match status" value="1"/>
</dbReference>
<feature type="region of interest" description="Disordered" evidence="1">
    <location>
        <begin position="542"/>
        <end position="567"/>
    </location>
</feature>
<evidence type="ECO:0000313" key="4">
    <source>
        <dbReference type="EMBL" id="WVY99145.1"/>
    </source>
</evidence>
<dbReference type="InterPro" id="IPR031926">
    <property type="entry name" value="TMEM135_N"/>
</dbReference>
<reference evidence="4 5" key="1">
    <citation type="journal article" date="2023" name="Life. Sci Alliance">
        <title>Evolutionary insights into 3D genome organization and epigenetic landscape of Vigna mungo.</title>
        <authorList>
            <person name="Junaid A."/>
            <person name="Singh B."/>
            <person name="Bhatia S."/>
        </authorList>
    </citation>
    <scope>NUCLEOTIDE SEQUENCE [LARGE SCALE GENOMIC DNA]</scope>
    <source>
        <strain evidence="4">Urdbean</strain>
    </source>
</reference>
<feature type="region of interest" description="Disordered" evidence="1">
    <location>
        <begin position="1"/>
        <end position="20"/>
    </location>
</feature>
<keyword evidence="2" id="KW-1133">Transmembrane helix</keyword>
<dbReference type="Proteomes" id="UP001374535">
    <property type="component" value="Chromosome 9"/>
</dbReference>
<dbReference type="EMBL" id="CP144692">
    <property type="protein sequence ID" value="WVY99145.1"/>
    <property type="molecule type" value="Genomic_DNA"/>
</dbReference>
<evidence type="ECO:0000256" key="1">
    <source>
        <dbReference type="SAM" id="MobiDB-lite"/>
    </source>
</evidence>
<protein>
    <recommendedName>
        <fullName evidence="3">Transmembrane protein 135 N-terminal domain-containing protein</fullName>
    </recommendedName>
</protein>
<dbReference type="Pfam" id="PF15982">
    <property type="entry name" value="TMEM135_C_rich"/>
    <property type="match status" value="1"/>
</dbReference>
<feature type="compositionally biased region" description="Basic and acidic residues" evidence="1">
    <location>
        <begin position="546"/>
        <end position="560"/>
    </location>
</feature>
<evidence type="ECO:0000313" key="5">
    <source>
        <dbReference type="Proteomes" id="UP001374535"/>
    </source>
</evidence>
<keyword evidence="2" id="KW-0812">Transmembrane</keyword>
<feature type="transmembrane region" description="Helical" evidence="2">
    <location>
        <begin position="391"/>
        <end position="408"/>
    </location>
</feature>
<evidence type="ECO:0000259" key="3">
    <source>
        <dbReference type="Pfam" id="PF15982"/>
    </source>
</evidence>
<dbReference type="PANTHER" id="PTHR12459:SF6">
    <property type="entry name" value="GB|AAD46013.1"/>
    <property type="match status" value="1"/>
</dbReference>
<organism evidence="4 5">
    <name type="scientific">Vigna mungo</name>
    <name type="common">Black gram</name>
    <name type="synonym">Phaseolus mungo</name>
    <dbReference type="NCBI Taxonomy" id="3915"/>
    <lineage>
        <taxon>Eukaryota</taxon>
        <taxon>Viridiplantae</taxon>
        <taxon>Streptophyta</taxon>
        <taxon>Embryophyta</taxon>
        <taxon>Tracheophyta</taxon>
        <taxon>Spermatophyta</taxon>
        <taxon>Magnoliopsida</taxon>
        <taxon>eudicotyledons</taxon>
        <taxon>Gunneridae</taxon>
        <taxon>Pentapetalae</taxon>
        <taxon>rosids</taxon>
        <taxon>fabids</taxon>
        <taxon>Fabales</taxon>
        <taxon>Fabaceae</taxon>
        <taxon>Papilionoideae</taxon>
        <taxon>50 kb inversion clade</taxon>
        <taxon>NPAAA clade</taxon>
        <taxon>indigoferoid/millettioid clade</taxon>
        <taxon>Phaseoleae</taxon>
        <taxon>Vigna</taxon>
    </lineage>
</organism>
<keyword evidence="2" id="KW-0472">Membrane</keyword>
<feature type="domain" description="Transmembrane protein 135 N-terminal" evidence="3">
    <location>
        <begin position="330"/>
        <end position="457"/>
    </location>
</feature>
<dbReference type="InterPro" id="IPR026749">
    <property type="entry name" value="Tmem135"/>
</dbReference>
<feature type="transmembrane region" description="Helical" evidence="2">
    <location>
        <begin position="188"/>
        <end position="205"/>
    </location>
</feature>